<dbReference type="PROSITE" id="PS50109">
    <property type="entry name" value="HIS_KIN"/>
    <property type="match status" value="1"/>
</dbReference>
<reference evidence="17 18" key="1">
    <citation type="submission" date="2020-10" db="EMBL/GenBank/DDBJ databases">
        <title>Bacillus sp. HD4P25, an endophyte from a halophyte.</title>
        <authorList>
            <person name="Sun J.-Q."/>
        </authorList>
    </citation>
    <scope>NUCLEOTIDE SEQUENCE [LARGE SCALE GENOMIC DNA]</scope>
    <source>
        <strain evidence="17 18">YIM 93174</strain>
    </source>
</reference>
<evidence type="ECO:0000256" key="9">
    <source>
        <dbReference type="ARBA" id="ARBA00022777"/>
    </source>
</evidence>
<keyword evidence="6" id="KW-0808">Transferase</keyword>
<evidence type="ECO:0000259" key="16">
    <source>
        <dbReference type="PROSITE" id="PS50885"/>
    </source>
</evidence>
<feature type="domain" description="HAMP" evidence="16">
    <location>
        <begin position="174"/>
        <end position="226"/>
    </location>
</feature>
<keyword evidence="18" id="KW-1185">Reference proteome</keyword>
<accession>A0ABR9QEL6</accession>
<dbReference type="SMART" id="SM00387">
    <property type="entry name" value="HATPase_c"/>
    <property type="match status" value="1"/>
</dbReference>
<dbReference type="InterPro" id="IPR003660">
    <property type="entry name" value="HAMP_dom"/>
</dbReference>
<evidence type="ECO:0000256" key="4">
    <source>
        <dbReference type="ARBA" id="ARBA00022475"/>
    </source>
</evidence>
<keyword evidence="8" id="KW-0547">Nucleotide-binding</keyword>
<feature type="transmembrane region" description="Helical" evidence="14">
    <location>
        <begin position="9"/>
        <end position="30"/>
    </location>
</feature>
<dbReference type="SMART" id="SM00304">
    <property type="entry name" value="HAMP"/>
    <property type="match status" value="1"/>
</dbReference>
<evidence type="ECO:0000256" key="14">
    <source>
        <dbReference type="SAM" id="Phobius"/>
    </source>
</evidence>
<evidence type="ECO:0000313" key="18">
    <source>
        <dbReference type="Proteomes" id="UP001516662"/>
    </source>
</evidence>
<evidence type="ECO:0000256" key="5">
    <source>
        <dbReference type="ARBA" id="ARBA00022553"/>
    </source>
</evidence>
<feature type="transmembrane region" description="Helical" evidence="14">
    <location>
        <begin position="146"/>
        <end position="171"/>
    </location>
</feature>
<dbReference type="RefSeq" id="WP_193534426.1">
    <property type="nucleotide sequence ID" value="NZ_JADCLJ010000007.1"/>
</dbReference>
<keyword evidence="9 17" id="KW-0418">Kinase</keyword>
<dbReference type="CDD" id="cd06225">
    <property type="entry name" value="HAMP"/>
    <property type="match status" value="1"/>
</dbReference>
<evidence type="ECO:0000256" key="10">
    <source>
        <dbReference type="ARBA" id="ARBA00022840"/>
    </source>
</evidence>
<keyword evidence="5" id="KW-0597">Phosphoprotein</keyword>
<dbReference type="CDD" id="cd00082">
    <property type="entry name" value="HisKA"/>
    <property type="match status" value="1"/>
</dbReference>
<dbReference type="EC" id="2.7.13.3" evidence="3"/>
<dbReference type="PROSITE" id="PS50885">
    <property type="entry name" value="HAMP"/>
    <property type="match status" value="1"/>
</dbReference>
<dbReference type="Gene3D" id="1.10.287.130">
    <property type="match status" value="1"/>
</dbReference>
<sequence length="458" mass="52864">MKSSLKSRLIVAFLSIIIVPLLTVFISLYIGSVYLERGGEDELDTLFTEVKQEIITNEPVLPDTELFYTNIKPLLERYDINMVISTESDVLLFDSKMYSPADNMRELPININAFEVKVQPKVNEVWIAEIEANSYDREPFNVLRNILYVLFISVGFGILVMLILIVVWTWYISRTILLPLKNIYQATEEMREGNMDFPIHYKRRDELGRFIEGFNLMRQNLKDSFIKQRQYEDARKELIASISHDLRTPLSSIKGYVEGLRDGIVQNEEMKSRYLKVIHEKTDHLDKLIEDLFMYSKMEAEKLPINKELVRTGECFEELFEKYQFDLKNRGINMSYTLQVTSAEILIDPIRIEQVFSNLIENAVRYGSDEIIIEVQEDPIINSVVIRVKDNGQGIEPKDLAYIFNPFYRGEKSRSTKLGSSGLGLSIVKYIINAHDGNISVKSEIGKGSVFVFTIGLL</sequence>
<dbReference type="InterPro" id="IPR050398">
    <property type="entry name" value="HssS/ArlS-like"/>
</dbReference>
<dbReference type="SUPFAM" id="SSF47384">
    <property type="entry name" value="Homodimeric domain of signal transducing histidine kinase"/>
    <property type="match status" value="1"/>
</dbReference>
<dbReference type="Gene3D" id="3.30.565.10">
    <property type="entry name" value="Histidine kinase-like ATPase, C-terminal domain"/>
    <property type="match status" value="1"/>
</dbReference>
<keyword evidence="4" id="KW-1003">Cell membrane</keyword>
<dbReference type="InterPro" id="IPR003661">
    <property type="entry name" value="HisK_dim/P_dom"/>
</dbReference>
<dbReference type="InterPro" id="IPR004358">
    <property type="entry name" value="Sig_transdc_His_kin-like_C"/>
</dbReference>
<keyword evidence="7 14" id="KW-0812">Transmembrane</keyword>
<dbReference type="InterPro" id="IPR036890">
    <property type="entry name" value="HATPase_C_sf"/>
</dbReference>
<evidence type="ECO:0000256" key="6">
    <source>
        <dbReference type="ARBA" id="ARBA00022679"/>
    </source>
</evidence>
<dbReference type="SUPFAM" id="SSF55874">
    <property type="entry name" value="ATPase domain of HSP90 chaperone/DNA topoisomerase II/histidine kinase"/>
    <property type="match status" value="1"/>
</dbReference>
<gene>
    <name evidence="17" type="ORF">IMZ08_02555</name>
</gene>
<evidence type="ECO:0000256" key="7">
    <source>
        <dbReference type="ARBA" id="ARBA00022692"/>
    </source>
</evidence>
<keyword evidence="13 14" id="KW-0472">Membrane</keyword>
<evidence type="ECO:0000256" key="1">
    <source>
        <dbReference type="ARBA" id="ARBA00000085"/>
    </source>
</evidence>
<dbReference type="InterPro" id="IPR003594">
    <property type="entry name" value="HATPase_dom"/>
</dbReference>
<evidence type="ECO:0000256" key="13">
    <source>
        <dbReference type="ARBA" id="ARBA00023136"/>
    </source>
</evidence>
<feature type="domain" description="Histidine kinase" evidence="15">
    <location>
        <begin position="241"/>
        <end position="458"/>
    </location>
</feature>
<dbReference type="Pfam" id="PF00672">
    <property type="entry name" value="HAMP"/>
    <property type="match status" value="1"/>
</dbReference>
<comment type="caution">
    <text evidence="17">The sequence shown here is derived from an EMBL/GenBank/DDBJ whole genome shotgun (WGS) entry which is preliminary data.</text>
</comment>
<name>A0ABR9QEL6_9BACI</name>
<evidence type="ECO:0000256" key="3">
    <source>
        <dbReference type="ARBA" id="ARBA00012438"/>
    </source>
</evidence>
<dbReference type="GO" id="GO:0016301">
    <property type="term" value="F:kinase activity"/>
    <property type="evidence" value="ECO:0007669"/>
    <property type="project" value="UniProtKB-KW"/>
</dbReference>
<evidence type="ECO:0000259" key="15">
    <source>
        <dbReference type="PROSITE" id="PS50109"/>
    </source>
</evidence>
<dbReference type="Pfam" id="PF02518">
    <property type="entry name" value="HATPase_c"/>
    <property type="match status" value="1"/>
</dbReference>
<evidence type="ECO:0000256" key="8">
    <source>
        <dbReference type="ARBA" id="ARBA00022741"/>
    </source>
</evidence>
<dbReference type="EMBL" id="JADCLJ010000007">
    <property type="protein sequence ID" value="MBE4906939.1"/>
    <property type="molecule type" value="Genomic_DNA"/>
</dbReference>
<dbReference type="InterPro" id="IPR005467">
    <property type="entry name" value="His_kinase_dom"/>
</dbReference>
<dbReference type="Gene3D" id="6.10.340.10">
    <property type="match status" value="1"/>
</dbReference>
<comment type="subcellular location">
    <subcellularLocation>
        <location evidence="2">Cell membrane</location>
        <topology evidence="2">Multi-pass membrane protein</topology>
    </subcellularLocation>
</comment>
<evidence type="ECO:0000256" key="11">
    <source>
        <dbReference type="ARBA" id="ARBA00022989"/>
    </source>
</evidence>
<dbReference type="PRINTS" id="PR00344">
    <property type="entry name" value="BCTRLSENSOR"/>
</dbReference>
<keyword evidence="10" id="KW-0067">ATP-binding</keyword>
<evidence type="ECO:0000256" key="12">
    <source>
        <dbReference type="ARBA" id="ARBA00023012"/>
    </source>
</evidence>
<dbReference type="SMART" id="SM00388">
    <property type="entry name" value="HisKA"/>
    <property type="match status" value="1"/>
</dbReference>
<proteinExistence type="predicted"/>
<keyword evidence="11 14" id="KW-1133">Transmembrane helix</keyword>
<dbReference type="PANTHER" id="PTHR45528:SF1">
    <property type="entry name" value="SENSOR HISTIDINE KINASE CPXA"/>
    <property type="match status" value="1"/>
</dbReference>
<organism evidence="17 18">
    <name type="scientific">Litchfieldia luteola</name>
    <dbReference type="NCBI Taxonomy" id="682179"/>
    <lineage>
        <taxon>Bacteria</taxon>
        <taxon>Bacillati</taxon>
        <taxon>Bacillota</taxon>
        <taxon>Bacilli</taxon>
        <taxon>Bacillales</taxon>
        <taxon>Bacillaceae</taxon>
        <taxon>Litchfieldia</taxon>
    </lineage>
</organism>
<dbReference type="PANTHER" id="PTHR45528">
    <property type="entry name" value="SENSOR HISTIDINE KINASE CPXA"/>
    <property type="match status" value="1"/>
</dbReference>
<evidence type="ECO:0000313" key="17">
    <source>
        <dbReference type="EMBL" id="MBE4906939.1"/>
    </source>
</evidence>
<protein>
    <recommendedName>
        <fullName evidence="3">histidine kinase</fullName>
        <ecNumber evidence="3">2.7.13.3</ecNumber>
    </recommendedName>
</protein>
<dbReference type="Proteomes" id="UP001516662">
    <property type="component" value="Unassembled WGS sequence"/>
</dbReference>
<keyword evidence="12" id="KW-0902">Two-component regulatory system</keyword>
<evidence type="ECO:0000256" key="2">
    <source>
        <dbReference type="ARBA" id="ARBA00004651"/>
    </source>
</evidence>
<comment type="catalytic activity">
    <reaction evidence="1">
        <text>ATP + protein L-histidine = ADP + protein N-phospho-L-histidine.</text>
        <dbReference type="EC" id="2.7.13.3"/>
    </reaction>
</comment>
<dbReference type="SUPFAM" id="SSF158472">
    <property type="entry name" value="HAMP domain-like"/>
    <property type="match status" value="1"/>
</dbReference>
<dbReference type="CDD" id="cd00075">
    <property type="entry name" value="HATPase"/>
    <property type="match status" value="1"/>
</dbReference>
<dbReference type="InterPro" id="IPR036097">
    <property type="entry name" value="HisK_dim/P_sf"/>
</dbReference>
<dbReference type="Pfam" id="PF00512">
    <property type="entry name" value="HisKA"/>
    <property type="match status" value="1"/>
</dbReference>